<protein>
    <submittedName>
        <fullName evidence="3">PhzF family phenazine biosynthesis isomerase</fullName>
    </submittedName>
</protein>
<keyword evidence="2 3" id="KW-0413">Isomerase</keyword>
<evidence type="ECO:0000313" key="3">
    <source>
        <dbReference type="EMBL" id="WGH78214.1"/>
    </source>
</evidence>
<dbReference type="Gene3D" id="3.10.310.10">
    <property type="entry name" value="Diaminopimelate Epimerase, Chain A, domain 1"/>
    <property type="match status" value="2"/>
</dbReference>
<dbReference type="RefSeq" id="WP_279964938.1">
    <property type="nucleotide sequence ID" value="NZ_CP122537.1"/>
</dbReference>
<name>A0ABY8LA93_9RHOB</name>
<dbReference type="EMBL" id="CP122537">
    <property type="protein sequence ID" value="WGH78214.1"/>
    <property type="molecule type" value="Genomic_DNA"/>
</dbReference>
<proteinExistence type="inferred from homology"/>
<dbReference type="PANTHER" id="PTHR13774:SF39">
    <property type="entry name" value="BIOSYNTHESIS PROTEIN, PUTATIVE-RELATED"/>
    <property type="match status" value="1"/>
</dbReference>
<dbReference type="SUPFAM" id="SSF54506">
    <property type="entry name" value="Diaminopimelate epimerase-like"/>
    <property type="match status" value="1"/>
</dbReference>
<dbReference type="InterPro" id="IPR003719">
    <property type="entry name" value="Phenazine_PhzF-like"/>
</dbReference>
<dbReference type="NCBIfam" id="TIGR00654">
    <property type="entry name" value="PhzF_family"/>
    <property type="match status" value="1"/>
</dbReference>
<accession>A0ABY8LA93</accession>
<dbReference type="Pfam" id="PF02567">
    <property type="entry name" value="PhzC-PhzF"/>
    <property type="match status" value="1"/>
</dbReference>
<evidence type="ECO:0000256" key="1">
    <source>
        <dbReference type="ARBA" id="ARBA00008270"/>
    </source>
</evidence>
<dbReference type="Proteomes" id="UP001243420">
    <property type="component" value="Chromosome"/>
</dbReference>
<gene>
    <name evidence="3" type="ORF">P8627_14440</name>
</gene>
<reference evidence="3 4" key="1">
    <citation type="submission" date="2023-04" db="EMBL/GenBank/DDBJ databases">
        <title>Jannaschia ovalis sp. nov., a marine bacterium isolated from sea tidal flat.</title>
        <authorList>
            <person name="Kwon D.Y."/>
            <person name="Kim J.-J."/>
        </authorList>
    </citation>
    <scope>NUCLEOTIDE SEQUENCE [LARGE SCALE GENOMIC DNA]</scope>
    <source>
        <strain evidence="3 4">GRR-S6-38</strain>
    </source>
</reference>
<dbReference type="GO" id="GO:0016853">
    <property type="term" value="F:isomerase activity"/>
    <property type="evidence" value="ECO:0007669"/>
    <property type="project" value="UniProtKB-KW"/>
</dbReference>
<organism evidence="3 4">
    <name type="scientific">Jannaschia ovalis</name>
    <dbReference type="NCBI Taxonomy" id="3038773"/>
    <lineage>
        <taxon>Bacteria</taxon>
        <taxon>Pseudomonadati</taxon>
        <taxon>Pseudomonadota</taxon>
        <taxon>Alphaproteobacteria</taxon>
        <taxon>Rhodobacterales</taxon>
        <taxon>Roseobacteraceae</taxon>
        <taxon>Jannaschia</taxon>
    </lineage>
</organism>
<keyword evidence="4" id="KW-1185">Reference proteome</keyword>
<dbReference type="PANTHER" id="PTHR13774">
    <property type="entry name" value="PHENAZINE BIOSYNTHESIS PROTEIN"/>
    <property type="match status" value="1"/>
</dbReference>
<evidence type="ECO:0000313" key="4">
    <source>
        <dbReference type="Proteomes" id="UP001243420"/>
    </source>
</evidence>
<dbReference type="PIRSF" id="PIRSF016184">
    <property type="entry name" value="PhzC_PhzF"/>
    <property type="match status" value="1"/>
</dbReference>
<sequence length="285" mass="29422">MEIQRLSAFADAGRGGNPAGVVIGDALPPPAEMQRIAAEIGYSETAFAAPDGAGGWTVRYYAPAAGVAFCGHATIALGVALGRRAGPGRFPLALRDAAISVEATRDGADWRAALTSPPTRSAPLDPGLRDRLLALFDLTAGDLDPRLPPRLAEAGERHAILALRDRARLAAMAYPFYAGQALMRDARLTTISLLQIETPRLIHSRNAFAIGGVVEDPANGAAAAALGGALVDLDWDGLREGGAFTVLQGADMGAPSRLEVTVTGTQGDPVTVAGAVRDIAEGDVE</sequence>
<evidence type="ECO:0000256" key="2">
    <source>
        <dbReference type="ARBA" id="ARBA00023235"/>
    </source>
</evidence>
<comment type="similarity">
    <text evidence="1">Belongs to the PhzF family.</text>
</comment>